<evidence type="ECO:0000256" key="3">
    <source>
        <dbReference type="ARBA" id="ARBA00022475"/>
    </source>
</evidence>
<dbReference type="InterPro" id="IPR006507">
    <property type="entry name" value="UPF0283"/>
</dbReference>
<comment type="subcellular location">
    <subcellularLocation>
        <location evidence="1">Cell inner membrane</location>
        <topology evidence="1">Multi-pass membrane protein</topology>
    </subcellularLocation>
</comment>
<evidence type="ECO:0000313" key="10">
    <source>
        <dbReference type="Proteomes" id="UP000577362"/>
    </source>
</evidence>
<dbReference type="Proteomes" id="UP000577362">
    <property type="component" value="Unassembled WGS sequence"/>
</dbReference>
<keyword evidence="3" id="KW-1003">Cell membrane</keyword>
<evidence type="ECO:0000256" key="5">
    <source>
        <dbReference type="ARBA" id="ARBA00022692"/>
    </source>
</evidence>
<keyword evidence="7 8" id="KW-0472">Membrane</keyword>
<dbReference type="GO" id="GO:0005886">
    <property type="term" value="C:plasma membrane"/>
    <property type="evidence" value="ECO:0007669"/>
    <property type="project" value="UniProtKB-SubCell"/>
</dbReference>
<accession>A0A840BWS5</accession>
<proteinExistence type="inferred from homology"/>
<evidence type="ECO:0000256" key="6">
    <source>
        <dbReference type="ARBA" id="ARBA00022989"/>
    </source>
</evidence>
<comment type="caution">
    <text evidence="9">The sequence shown here is derived from an EMBL/GenBank/DDBJ whole genome shotgun (WGS) entry which is preliminary data.</text>
</comment>
<dbReference type="EMBL" id="JACIEN010000003">
    <property type="protein sequence ID" value="MBB4017805.1"/>
    <property type="molecule type" value="Genomic_DNA"/>
</dbReference>
<gene>
    <name evidence="9" type="ORF">GGR16_002839</name>
</gene>
<name>A0A840BWS5_9HYPH</name>
<evidence type="ECO:0000256" key="4">
    <source>
        <dbReference type="ARBA" id="ARBA00022519"/>
    </source>
</evidence>
<reference evidence="9 10" key="1">
    <citation type="submission" date="2020-08" db="EMBL/GenBank/DDBJ databases">
        <title>Genomic Encyclopedia of Type Strains, Phase IV (KMG-IV): sequencing the most valuable type-strain genomes for metagenomic binning, comparative biology and taxonomic classification.</title>
        <authorList>
            <person name="Goeker M."/>
        </authorList>
    </citation>
    <scope>NUCLEOTIDE SEQUENCE [LARGE SCALE GENOMIC DNA]</scope>
    <source>
        <strain evidence="9 10">DSM 103737</strain>
    </source>
</reference>
<keyword evidence="6 8" id="KW-1133">Transmembrane helix</keyword>
<dbReference type="PANTHER" id="PTHR39342">
    <property type="entry name" value="UPF0283 MEMBRANE PROTEIN YCJF"/>
    <property type="match status" value="1"/>
</dbReference>
<comment type="similarity">
    <text evidence="2">Belongs to the UPF0283 family.</text>
</comment>
<sequence>MSKGPRAFRLDEMPPDRERQTIELSPGIVVEHEPEEAIADEEAVTARPPRRRRLPWLGMLLSALGGLLLLALGLGVERLVRDLMASYPALGWLALALAALALAGLLGIVVREMLGMLRERRIEGLQKEAARILADKDEVGARKLVADVAALYAGRPETARARGRLADLGDAVIDAPELIGLAERELLASLDRRARRLVAEAAQQVSVVTALSPRAIVDVAFVLYSVMRLMRRIAALYGGRPGTLGFLRLAGNVLSHLTLTSGIAMGDSLLQQVMGLGLAARVSAKLGEGVVNGLLTARVGLSAIAVCRPLPFTVLEPPVLGDVASSLFDRSAAKPPEGQ</sequence>
<evidence type="ECO:0000256" key="7">
    <source>
        <dbReference type="ARBA" id="ARBA00023136"/>
    </source>
</evidence>
<dbReference type="Pfam" id="PF05128">
    <property type="entry name" value="DUF697"/>
    <property type="match status" value="1"/>
</dbReference>
<keyword evidence="4" id="KW-0997">Cell inner membrane</keyword>
<dbReference type="NCBIfam" id="TIGR01620">
    <property type="entry name" value="hyp_HI0043"/>
    <property type="match status" value="1"/>
</dbReference>
<organism evidence="9 10">
    <name type="scientific">Chelatococcus caeni</name>
    <dbReference type="NCBI Taxonomy" id="1348468"/>
    <lineage>
        <taxon>Bacteria</taxon>
        <taxon>Pseudomonadati</taxon>
        <taxon>Pseudomonadota</taxon>
        <taxon>Alphaproteobacteria</taxon>
        <taxon>Hyphomicrobiales</taxon>
        <taxon>Chelatococcaceae</taxon>
        <taxon>Chelatococcus</taxon>
    </lineage>
</organism>
<evidence type="ECO:0000256" key="2">
    <source>
        <dbReference type="ARBA" id="ARBA00008255"/>
    </source>
</evidence>
<keyword evidence="10" id="KW-1185">Reference proteome</keyword>
<feature type="transmembrane region" description="Helical" evidence="8">
    <location>
        <begin position="56"/>
        <end position="77"/>
    </location>
</feature>
<dbReference type="RefSeq" id="WP_183316994.1">
    <property type="nucleotide sequence ID" value="NZ_JACIEN010000003.1"/>
</dbReference>
<evidence type="ECO:0000256" key="1">
    <source>
        <dbReference type="ARBA" id="ARBA00004429"/>
    </source>
</evidence>
<dbReference type="InterPro" id="IPR021147">
    <property type="entry name" value="DUF697"/>
</dbReference>
<dbReference type="PANTHER" id="PTHR39342:SF1">
    <property type="entry name" value="UPF0283 MEMBRANE PROTEIN YCJF"/>
    <property type="match status" value="1"/>
</dbReference>
<dbReference type="AlphaFoldDB" id="A0A840BWS5"/>
<protein>
    <submittedName>
        <fullName evidence="9">Putative membrane protein</fullName>
    </submittedName>
</protein>
<keyword evidence="5 8" id="KW-0812">Transmembrane</keyword>
<evidence type="ECO:0000313" key="9">
    <source>
        <dbReference type="EMBL" id="MBB4017805.1"/>
    </source>
</evidence>
<evidence type="ECO:0000256" key="8">
    <source>
        <dbReference type="SAM" id="Phobius"/>
    </source>
</evidence>
<feature type="transmembrane region" description="Helical" evidence="8">
    <location>
        <begin position="89"/>
        <end position="110"/>
    </location>
</feature>